<dbReference type="NCBIfam" id="TIGR00254">
    <property type="entry name" value="GGDEF"/>
    <property type="match status" value="1"/>
</dbReference>
<keyword evidence="6" id="KW-1185">Reference proteome</keyword>
<dbReference type="EC" id="2.7.7.65" evidence="1"/>
<dbReference type="AlphaFoldDB" id="A0A4Q2R9Y1"/>
<dbReference type="EMBL" id="QYBC01000018">
    <property type="protein sequence ID" value="RYB02625.1"/>
    <property type="molecule type" value="Genomic_DNA"/>
</dbReference>
<keyword evidence="3" id="KW-0472">Membrane</keyword>
<name>A0A4Q2R9Y1_9HYPH</name>
<organism evidence="5 6">
    <name type="scientific">Lichenibacterium ramalinae</name>
    <dbReference type="NCBI Taxonomy" id="2316527"/>
    <lineage>
        <taxon>Bacteria</taxon>
        <taxon>Pseudomonadati</taxon>
        <taxon>Pseudomonadota</taxon>
        <taxon>Alphaproteobacteria</taxon>
        <taxon>Hyphomicrobiales</taxon>
        <taxon>Lichenihabitantaceae</taxon>
        <taxon>Lichenibacterium</taxon>
    </lineage>
</organism>
<dbReference type="Gene3D" id="3.30.450.20">
    <property type="entry name" value="PAS domain"/>
    <property type="match status" value="2"/>
</dbReference>
<evidence type="ECO:0000256" key="3">
    <source>
        <dbReference type="SAM" id="Phobius"/>
    </source>
</evidence>
<feature type="transmembrane region" description="Helical" evidence="3">
    <location>
        <begin position="21"/>
        <end position="48"/>
    </location>
</feature>
<reference evidence="5 6" key="1">
    <citation type="submission" date="2018-09" db="EMBL/GenBank/DDBJ databases">
        <authorList>
            <person name="Grouzdev D.S."/>
            <person name="Krutkina M.S."/>
        </authorList>
    </citation>
    <scope>NUCLEOTIDE SEQUENCE [LARGE SCALE GENOMIC DNA]</scope>
    <source>
        <strain evidence="5 6">RmlP001</strain>
    </source>
</reference>
<dbReference type="PANTHER" id="PTHR45138">
    <property type="entry name" value="REGULATORY COMPONENTS OF SENSORY TRANSDUCTION SYSTEM"/>
    <property type="match status" value="1"/>
</dbReference>
<evidence type="ECO:0000259" key="4">
    <source>
        <dbReference type="PROSITE" id="PS50887"/>
    </source>
</evidence>
<dbReference type="InterPro" id="IPR043128">
    <property type="entry name" value="Rev_trsase/Diguanyl_cyclase"/>
</dbReference>
<dbReference type="CDD" id="cd12915">
    <property type="entry name" value="PDC2_DGC_like"/>
    <property type="match status" value="1"/>
</dbReference>
<dbReference type="Gene3D" id="3.30.70.270">
    <property type="match status" value="1"/>
</dbReference>
<dbReference type="PROSITE" id="PS50887">
    <property type="entry name" value="GGDEF"/>
    <property type="match status" value="1"/>
</dbReference>
<dbReference type="RefSeq" id="WP_129220923.1">
    <property type="nucleotide sequence ID" value="NZ_QYBC01000018.1"/>
</dbReference>
<dbReference type="CDD" id="cd12914">
    <property type="entry name" value="PDC1_DGC_like"/>
    <property type="match status" value="1"/>
</dbReference>
<gene>
    <name evidence="5" type="ORF">D3272_19655</name>
</gene>
<evidence type="ECO:0000313" key="5">
    <source>
        <dbReference type="EMBL" id="RYB02625.1"/>
    </source>
</evidence>
<dbReference type="SUPFAM" id="SSF55073">
    <property type="entry name" value="Nucleotide cyclase"/>
    <property type="match status" value="1"/>
</dbReference>
<evidence type="ECO:0000256" key="2">
    <source>
        <dbReference type="ARBA" id="ARBA00034247"/>
    </source>
</evidence>
<dbReference type="InterPro" id="IPR050469">
    <property type="entry name" value="Diguanylate_Cyclase"/>
</dbReference>
<dbReference type="Proteomes" id="UP000289411">
    <property type="component" value="Unassembled WGS sequence"/>
</dbReference>
<comment type="catalytic activity">
    <reaction evidence="2">
        <text>2 GTP = 3',3'-c-di-GMP + 2 diphosphate</text>
        <dbReference type="Rhea" id="RHEA:24898"/>
        <dbReference type="ChEBI" id="CHEBI:33019"/>
        <dbReference type="ChEBI" id="CHEBI:37565"/>
        <dbReference type="ChEBI" id="CHEBI:58805"/>
        <dbReference type="EC" id="2.7.7.65"/>
    </reaction>
</comment>
<dbReference type="FunFam" id="3.30.70.270:FF:000001">
    <property type="entry name" value="Diguanylate cyclase domain protein"/>
    <property type="match status" value="1"/>
</dbReference>
<sequence length="508" mass="53727">MTFRPIEEVMRLQSGRQSGRGRTALLALTGAVLVAICLVFTFVMAGWYRDVGRGLGASGESVAAAVAEEVDRNIELLDLALRALSQQWSKPDLQAMPTALRDRVLFDNAMRAPGFGNLLVLDRDGALVAHPPGTDPVSSRFGDRDYFRVHIAGGSVGLFVSKPFQSRLSGRWTLALSRRIDGPGGEFGGIVLGTLDLGYLAKLYKPLAIGPGSAVTLFRTDGTVITREPFVQADIRLWAGGGDAFNRMRSTHSGTFAGASPIDGEERIISYHRVGNLPLIQAVEITGEAAYADWWRRAVAVAGLLTLLCLGSMGLSLRLYREVGRRAIAEAELSRLAGTDALTGLANRRQFEAVLGRVWPRAAASGESLALLMIDADAFKAYNDLFGHQAGDGVLRAIAGRLDRVARDLGGLACRCGGEEFILLVPSVTEAGALATAEAARAGVEALALPHPRGVASVVTISVGVSMQRPAAGGTAEGALAEADAALYRAKAEGRNRCRGAPALDRAA</sequence>
<dbReference type="GO" id="GO:1902201">
    <property type="term" value="P:negative regulation of bacterial-type flagellum-dependent cell motility"/>
    <property type="evidence" value="ECO:0007669"/>
    <property type="project" value="TreeGrafter"/>
</dbReference>
<reference evidence="5 6" key="2">
    <citation type="submission" date="2019-02" db="EMBL/GenBank/DDBJ databases">
        <title>'Lichenibacterium ramalinii' gen. nov. sp. nov., 'Lichenibacterium minor' gen. nov. sp. nov.</title>
        <authorList>
            <person name="Pankratov T."/>
        </authorList>
    </citation>
    <scope>NUCLEOTIDE SEQUENCE [LARGE SCALE GENOMIC DNA]</scope>
    <source>
        <strain evidence="5 6">RmlP001</strain>
    </source>
</reference>
<dbReference type="Pfam" id="PF22588">
    <property type="entry name" value="dCache_1_like"/>
    <property type="match status" value="1"/>
</dbReference>
<dbReference type="SMART" id="SM00267">
    <property type="entry name" value="GGDEF"/>
    <property type="match status" value="1"/>
</dbReference>
<dbReference type="CDD" id="cd01949">
    <property type="entry name" value="GGDEF"/>
    <property type="match status" value="1"/>
</dbReference>
<dbReference type="GO" id="GO:0043709">
    <property type="term" value="P:cell adhesion involved in single-species biofilm formation"/>
    <property type="evidence" value="ECO:0007669"/>
    <property type="project" value="TreeGrafter"/>
</dbReference>
<dbReference type="PANTHER" id="PTHR45138:SF9">
    <property type="entry name" value="DIGUANYLATE CYCLASE DGCM-RELATED"/>
    <property type="match status" value="1"/>
</dbReference>
<dbReference type="GO" id="GO:0005886">
    <property type="term" value="C:plasma membrane"/>
    <property type="evidence" value="ECO:0007669"/>
    <property type="project" value="TreeGrafter"/>
</dbReference>
<comment type="caution">
    <text evidence="5">The sequence shown here is derived from an EMBL/GenBank/DDBJ whole genome shotgun (WGS) entry which is preliminary data.</text>
</comment>
<evidence type="ECO:0000256" key="1">
    <source>
        <dbReference type="ARBA" id="ARBA00012528"/>
    </source>
</evidence>
<dbReference type="InterPro" id="IPR029787">
    <property type="entry name" value="Nucleotide_cyclase"/>
</dbReference>
<protein>
    <recommendedName>
        <fullName evidence="1">diguanylate cyclase</fullName>
        <ecNumber evidence="1">2.7.7.65</ecNumber>
    </recommendedName>
</protein>
<dbReference type="InterPro" id="IPR054327">
    <property type="entry name" value="His-kinase-like_sensor"/>
</dbReference>
<feature type="domain" description="GGDEF" evidence="4">
    <location>
        <begin position="367"/>
        <end position="503"/>
    </location>
</feature>
<evidence type="ECO:0000313" key="6">
    <source>
        <dbReference type="Proteomes" id="UP000289411"/>
    </source>
</evidence>
<accession>A0A4Q2R9Y1</accession>
<proteinExistence type="predicted"/>
<dbReference type="OrthoDB" id="9812260at2"/>
<keyword evidence="3" id="KW-0812">Transmembrane</keyword>
<dbReference type="InterPro" id="IPR000160">
    <property type="entry name" value="GGDEF_dom"/>
</dbReference>
<dbReference type="Pfam" id="PF00990">
    <property type="entry name" value="GGDEF"/>
    <property type="match status" value="1"/>
</dbReference>
<dbReference type="GO" id="GO:0052621">
    <property type="term" value="F:diguanylate cyclase activity"/>
    <property type="evidence" value="ECO:0007669"/>
    <property type="project" value="UniProtKB-EC"/>
</dbReference>
<keyword evidence="3" id="KW-1133">Transmembrane helix</keyword>